<proteinExistence type="inferred from homology"/>
<keyword evidence="4 7" id="KW-0812">Transmembrane</keyword>
<dbReference type="InterPro" id="IPR045865">
    <property type="entry name" value="ACT-like_dom_sf"/>
</dbReference>
<keyword evidence="6 7" id="KW-0472">Membrane</keyword>
<dbReference type="PROSITE" id="PS51671">
    <property type="entry name" value="ACT"/>
    <property type="match status" value="1"/>
</dbReference>
<accession>A0A1F7RNG7</accession>
<dbReference type="InterPro" id="IPR049177">
    <property type="entry name" value="MgtC_SapB_SrpB_YhiD_N"/>
</dbReference>
<evidence type="ECO:0000256" key="2">
    <source>
        <dbReference type="ARBA" id="ARBA00009298"/>
    </source>
</evidence>
<protein>
    <recommendedName>
        <fullName evidence="8">ACT domain-containing protein</fullName>
    </recommendedName>
</protein>
<keyword evidence="3" id="KW-1003">Cell membrane</keyword>
<dbReference type="Pfam" id="PF02308">
    <property type="entry name" value="MgtC"/>
    <property type="match status" value="1"/>
</dbReference>
<dbReference type="EMBL" id="MGDB01000047">
    <property type="protein sequence ID" value="OGL42437.1"/>
    <property type="molecule type" value="Genomic_DNA"/>
</dbReference>
<feature type="domain" description="ACT" evidence="8">
    <location>
        <begin position="151"/>
        <end position="224"/>
    </location>
</feature>
<dbReference type="PANTHER" id="PTHR33778:SF1">
    <property type="entry name" value="MAGNESIUM TRANSPORTER YHID-RELATED"/>
    <property type="match status" value="1"/>
</dbReference>
<evidence type="ECO:0000259" key="8">
    <source>
        <dbReference type="PROSITE" id="PS51671"/>
    </source>
</evidence>
<evidence type="ECO:0000256" key="7">
    <source>
        <dbReference type="SAM" id="Phobius"/>
    </source>
</evidence>
<name>A0A1F7RNG7_9BACT</name>
<feature type="transmembrane region" description="Helical" evidence="7">
    <location>
        <begin position="38"/>
        <end position="57"/>
    </location>
</feature>
<evidence type="ECO:0000256" key="4">
    <source>
        <dbReference type="ARBA" id="ARBA00022692"/>
    </source>
</evidence>
<dbReference type="InterPro" id="IPR002912">
    <property type="entry name" value="ACT_dom"/>
</dbReference>
<feature type="transmembrane region" description="Helical" evidence="7">
    <location>
        <begin position="104"/>
        <end position="136"/>
    </location>
</feature>
<comment type="caution">
    <text evidence="9">The sequence shown here is derived from an EMBL/GenBank/DDBJ whole genome shotgun (WGS) entry which is preliminary data.</text>
</comment>
<feature type="transmembrane region" description="Helical" evidence="7">
    <location>
        <begin position="6"/>
        <end position="26"/>
    </location>
</feature>
<evidence type="ECO:0000256" key="6">
    <source>
        <dbReference type="ARBA" id="ARBA00023136"/>
    </source>
</evidence>
<keyword evidence="5 7" id="KW-1133">Transmembrane helix</keyword>
<evidence type="ECO:0000256" key="5">
    <source>
        <dbReference type="ARBA" id="ARBA00022989"/>
    </source>
</evidence>
<evidence type="ECO:0000256" key="3">
    <source>
        <dbReference type="ARBA" id="ARBA00022475"/>
    </source>
</evidence>
<evidence type="ECO:0000313" key="10">
    <source>
        <dbReference type="Proteomes" id="UP000178526"/>
    </source>
</evidence>
<dbReference type="GO" id="GO:0005886">
    <property type="term" value="C:plasma membrane"/>
    <property type="evidence" value="ECO:0007669"/>
    <property type="project" value="UniProtKB-SubCell"/>
</dbReference>
<evidence type="ECO:0000256" key="1">
    <source>
        <dbReference type="ARBA" id="ARBA00004651"/>
    </source>
</evidence>
<organism evidence="9 10">
    <name type="scientific">Candidatus Schekmanbacteria bacterium GWA2_38_11</name>
    <dbReference type="NCBI Taxonomy" id="1817876"/>
    <lineage>
        <taxon>Bacteria</taxon>
        <taxon>Candidatus Schekmaniibacteriota</taxon>
    </lineage>
</organism>
<dbReference type="InterPro" id="IPR003416">
    <property type="entry name" value="MgtC/SapB/SrpB/YhiD_fam"/>
</dbReference>
<dbReference type="Proteomes" id="UP000178526">
    <property type="component" value="Unassembled WGS sequence"/>
</dbReference>
<comment type="subcellular location">
    <subcellularLocation>
        <location evidence="1">Cell membrane</location>
        <topology evidence="1">Multi-pass membrane protein</topology>
    </subcellularLocation>
</comment>
<dbReference type="PANTHER" id="PTHR33778">
    <property type="entry name" value="PROTEIN MGTC"/>
    <property type="match status" value="1"/>
</dbReference>
<dbReference type="AlphaFoldDB" id="A0A1F7RNG7"/>
<reference evidence="9 10" key="1">
    <citation type="journal article" date="2016" name="Nat. Commun.">
        <title>Thousands of microbial genomes shed light on interconnected biogeochemical processes in an aquifer system.</title>
        <authorList>
            <person name="Anantharaman K."/>
            <person name="Brown C.T."/>
            <person name="Hug L.A."/>
            <person name="Sharon I."/>
            <person name="Castelle C.J."/>
            <person name="Probst A.J."/>
            <person name="Thomas B.C."/>
            <person name="Singh A."/>
            <person name="Wilkins M.J."/>
            <person name="Karaoz U."/>
            <person name="Brodie E.L."/>
            <person name="Williams K.H."/>
            <person name="Hubbard S.S."/>
            <person name="Banfield J.F."/>
        </authorList>
    </citation>
    <scope>NUCLEOTIDE SEQUENCE [LARGE SCALE GENOMIC DNA]</scope>
</reference>
<dbReference type="SUPFAM" id="SSF55021">
    <property type="entry name" value="ACT-like"/>
    <property type="match status" value="1"/>
</dbReference>
<dbReference type="PRINTS" id="PR01837">
    <property type="entry name" value="MGTCSAPBPROT"/>
</dbReference>
<comment type="similarity">
    <text evidence="2">Belongs to the MgtC/SapB family.</text>
</comment>
<gene>
    <name evidence="9" type="ORF">A2042_04625</name>
</gene>
<sequence>MVALPSYNDIFIRLIASAILGGVVGLERERHNQPAGFRTHMILCLGATLITLISIYMAETFGNSRNSDPTRIAAQVVTGVGFLGAGAILRFGASIKGLTTAASLWTTAGIGLGIGAGFFYGSLLATLIIIVALAVLNKVEKIFIGSKAAKNLFILTKDIPGILGKIEAILAKYQIAISSIRIIKNSHAHGIEINAVIQTPKQLNFPLLAKEISSIEEILEVELR</sequence>
<evidence type="ECO:0000313" key="9">
    <source>
        <dbReference type="EMBL" id="OGL42437.1"/>
    </source>
</evidence>
<feature type="transmembrane region" description="Helical" evidence="7">
    <location>
        <begin position="72"/>
        <end position="92"/>
    </location>
</feature>